<dbReference type="EMBL" id="KL596953">
    <property type="protein sequence ID" value="KER21627.1"/>
    <property type="molecule type" value="Genomic_DNA"/>
</dbReference>
<evidence type="ECO:0000313" key="2">
    <source>
        <dbReference type="Proteomes" id="UP000054324"/>
    </source>
</evidence>
<dbReference type="RefSeq" id="XP_009174630.1">
    <property type="nucleotide sequence ID" value="XM_009176366.1"/>
</dbReference>
<keyword evidence="2" id="KW-1185">Reference proteome</keyword>
<evidence type="ECO:0000313" key="1">
    <source>
        <dbReference type="EMBL" id="KER21627.1"/>
    </source>
</evidence>
<dbReference type="GeneID" id="20324263"/>
<gene>
    <name evidence="1" type="ORF">T265_10095</name>
</gene>
<protein>
    <submittedName>
        <fullName evidence="1">Uncharacterized protein</fullName>
    </submittedName>
</protein>
<sequence>MKKTTHKVAENSSTAHCRFRPSWGSSSPRVFINLMFYPTLDCCKILGCTTIYTVRHTPPPSKKNGLSYSAMAQGLERKFTDWKVSASNPTSTFRLPLSRLGQPSSFPSPVIPSSGMAVRHRNGA</sequence>
<dbReference type="CTD" id="20324263"/>
<reference evidence="1 2" key="1">
    <citation type="submission" date="2013-11" db="EMBL/GenBank/DDBJ databases">
        <title>Opisthorchis viverrini - life in the bile duct.</title>
        <authorList>
            <person name="Young N.D."/>
            <person name="Nagarajan N."/>
            <person name="Lin S.J."/>
            <person name="Korhonen P.K."/>
            <person name="Jex A.R."/>
            <person name="Hall R.S."/>
            <person name="Safavi-Hemami H."/>
            <person name="Kaewkong W."/>
            <person name="Bertrand D."/>
            <person name="Gao S."/>
            <person name="Seet Q."/>
            <person name="Wongkham S."/>
            <person name="Teh B.T."/>
            <person name="Wongkham C."/>
            <person name="Intapan P.M."/>
            <person name="Maleewong W."/>
            <person name="Yang X."/>
            <person name="Hu M."/>
            <person name="Wang Z."/>
            <person name="Hofmann A."/>
            <person name="Sternberg P.W."/>
            <person name="Tan P."/>
            <person name="Wang J."/>
            <person name="Gasser R.B."/>
        </authorList>
    </citation>
    <scope>NUCLEOTIDE SEQUENCE [LARGE SCALE GENOMIC DNA]</scope>
</reference>
<name>A0A074Z7S7_OPIVI</name>
<dbReference type="KEGG" id="ovi:T265_10095"/>
<dbReference type="AlphaFoldDB" id="A0A074Z7S7"/>
<proteinExistence type="predicted"/>
<organism evidence="1 2">
    <name type="scientific">Opisthorchis viverrini</name>
    <name type="common">Southeast Asian liver fluke</name>
    <dbReference type="NCBI Taxonomy" id="6198"/>
    <lineage>
        <taxon>Eukaryota</taxon>
        <taxon>Metazoa</taxon>
        <taxon>Spiralia</taxon>
        <taxon>Lophotrochozoa</taxon>
        <taxon>Platyhelminthes</taxon>
        <taxon>Trematoda</taxon>
        <taxon>Digenea</taxon>
        <taxon>Opisthorchiida</taxon>
        <taxon>Opisthorchiata</taxon>
        <taxon>Opisthorchiidae</taxon>
        <taxon>Opisthorchis</taxon>
    </lineage>
</organism>
<dbReference type="Proteomes" id="UP000054324">
    <property type="component" value="Unassembled WGS sequence"/>
</dbReference>
<accession>A0A074Z7S7</accession>